<comment type="function">
    <text evidence="8">Part of the phosphoribosylformylglycinamidine synthase complex involved in the purines biosynthetic pathway. Catalyzes the ATP-dependent conversion of formylglycinamide ribonucleotide (FGAR) and glutamine to yield formylglycinamidine ribonucleotide (FGAM) and glutamate. The FGAM synthase complex is composed of three subunits. PurQ produces an ammonia molecule by converting glutamine to glutamate. PurL transfers the ammonia molecule to FGAR to form FGAM in an ATP-dependent manner. PurS interacts with PurQ and PurL and is thought to assist in the transfer of the ammonia molecule from PurQ to PurL.</text>
</comment>
<dbReference type="Gene3D" id="3.30.1330.10">
    <property type="entry name" value="PurM-like, N-terminal domain"/>
    <property type="match status" value="2"/>
</dbReference>
<comment type="pathway">
    <text evidence="8">Purine metabolism; IMP biosynthesis via de novo pathway; 5-amino-1-(5-phospho-D-ribosyl)imidazole from N(2)-formyl-N(1)-(5-phospho-D-ribosyl)glycinamide: step 1/2.</text>
</comment>
<gene>
    <name evidence="8" type="primary">purL</name>
    <name evidence="12" type="ORF">AFL42_12020</name>
</gene>
<feature type="domain" description="PurM-like C-terminal" evidence="10">
    <location>
        <begin position="577"/>
        <end position="712"/>
    </location>
</feature>
<feature type="binding site" evidence="8">
    <location>
        <position position="537"/>
    </location>
    <ligand>
        <name>ATP</name>
        <dbReference type="ChEBI" id="CHEBI:30616"/>
    </ligand>
</feature>
<comment type="subunit">
    <text evidence="8">Monomer. Part of the FGAM synthase complex composed of 1 PurL, 1 PurQ and 2 PurS subunits.</text>
</comment>
<dbReference type="EC" id="6.3.5.3" evidence="8"/>
<dbReference type="InterPro" id="IPR010074">
    <property type="entry name" value="PRibForGlyAmidine_synth_PurL"/>
</dbReference>
<dbReference type="NCBIfam" id="NF002290">
    <property type="entry name" value="PRK01213.1"/>
    <property type="match status" value="1"/>
</dbReference>
<dbReference type="NCBIfam" id="TIGR01736">
    <property type="entry name" value="FGAM_synth_II"/>
    <property type="match status" value="1"/>
</dbReference>
<evidence type="ECO:0000256" key="3">
    <source>
        <dbReference type="ARBA" id="ARBA00022723"/>
    </source>
</evidence>
<feature type="active site" description="Proton acceptor" evidence="8">
    <location>
        <position position="100"/>
    </location>
</feature>
<feature type="binding site" evidence="8">
    <location>
        <position position="121"/>
    </location>
    <ligand>
        <name>substrate</name>
    </ligand>
</feature>
<feature type="domain" description="PurM-like N-terminal" evidence="9">
    <location>
        <begin position="443"/>
        <end position="561"/>
    </location>
</feature>
<evidence type="ECO:0000259" key="11">
    <source>
        <dbReference type="Pfam" id="PF18072"/>
    </source>
</evidence>
<evidence type="ECO:0000256" key="7">
    <source>
        <dbReference type="ARBA" id="ARBA00022842"/>
    </source>
</evidence>
<dbReference type="Gene3D" id="3.90.650.10">
    <property type="entry name" value="PurM-like C-terminal domain"/>
    <property type="match status" value="2"/>
</dbReference>
<dbReference type="EMBL" id="LGTK01000043">
    <property type="protein sequence ID" value="KPH73586.1"/>
    <property type="molecule type" value="Genomic_DNA"/>
</dbReference>
<feature type="active site" evidence="8">
    <location>
        <position position="54"/>
    </location>
</feature>
<dbReference type="PANTHER" id="PTHR43555:SF1">
    <property type="entry name" value="PHOSPHORIBOSYLFORMYLGLYCINAMIDINE SYNTHASE SUBUNIT PURL"/>
    <property type="match status" value="1"/>
</dbReference>
<dbReference type="Pfam" id="PF02769">
    <property type="entry name" value="AIRS_C"/>
    <property type="match status" value="2"/>
</dbReference>
<evidence type="ECO:0000256" key="5">
    <source>
        <dbReference type="ARBA" id="ARBA00022755"/>
    </source>
</evidence>
<keyword evidence="3 8" id="KW-0479">Metal-binding</keyword>
<keyword evidence="1 8" id="KW-0963">Cytoplasm</keyword>
<comment type="subcellular location">
    <subcellularLocation>
        <location evidence="8">Cytoplasm</location>
    </subcellularLocation>
</comment>
<feature type="binding site" evidence="8">
    <location>
        <position position="540"/>
    </location>
    <ligand>
        <name>substrate</name>
    </ligand>
</feature>
<evidence type="ECO:0000259" key="10">
    <source>
        <dbReference type="Pfam" id="PF02769"/>
    </source>
</evidence>
<name>A0ABR5MHR5_9BACI</name>
<dbReference type="PANTHER" id="PTHR43555">
    <property type="entry name" value="PHOSPHORIBOSYLFORMYLGLYCINAMIDINE SYNTHASE SUBUNIT PURL"/>
    <property type="match status" value="1"/>
</dbReference>
<comment type="caution">
    <text evidence="12">The sequence shown here is derived from an EMBL/GenBank/DDBJ whole genome shotgun (WGS) entry which is preliminary data.</text>
</comment>
<dbReference type="HAMAP" id="MF_00420">
    <property type="entry name" value="PurL_2"/>
    <property type="match status" value="1"/>
</dbReference>
<organism evidence="12 13">
    <name type="scientific">Oceanobacillus caeni</name>
    <dbReference type="NCBI Taxonomy" id="405946"/>
    <lineage>
        <taxon>Bacteria</taxon>
        <taxon>Bacillati</taxon>
        <taxon>Bacillota</taxon>
        <taxon>Bacilli</taxon>
        <taxon>Bacillales</taxon>
        <taxon>Bacillaceae</taxon>
        <taxon>Oceanobacillus</taxon>
    </lineage>
</organism>
<feature type="domain" description="Phosphoribosylformylglycinamidine synthase linker" evidence="11">
    <location>
        <begin position="12"/>
        <end position="58"/>
    </location>
</feature>
<feature type="binding site" evidence="8">
    <location>
        <position position="538"/>
    </location>
    <ligand>
        <name>Mg(2+)</name>
        <dbReference type="ChEBI" id="CHEBI:18420"/>
        <label>1</label>
    </ligand>
</feature>
<evidence type="ECO:0000256" key="2">
    <source>
        <dbReference type="ARBA" id="ARBA00022598"/>
    </source>
</evidence>
<evidence type="ECO:0000313" key="13">
    <source>
        <dbReference type="Proteomes" id="UP000037854"/>
    </source>
</evidence>
<dbReference type="SUPFAM" id="SSF55326">
    <property type="entry name" value="PurM N-terminal domain-like"/>
    <property type="match status" value="2"/>
</dbReference>
<dbReference type="InterPro" id="IPR036921">
    <property type="entry name" value="PurM-like_N_sf"/>
</dbReference>
<feature type="binding site" evidence="8">
    <location>
        <begin position="317"/>
        <end position="319"/>
    </location>
    <ligand>
        <name>substrate</name>
    </ligand>
</feature>
<keyword evidence="13" id="KW-1185">Reference proteome</keyword>
<comment type="similarity">
    <text evidence="8">Belongs to the FGAMS family.</text>
</comment>
<reference evidence="12 13" key="1">
    <citation type="submission" date="2015-07" db="EMBL/GenBank/DDBJ databases">
        <title>High-quality draft genome sequence of Oceanobacillus caeni HM6, a bacillus isolated from a human feces.</title>
        <authorList>
            <person name="Kumar J."/>
            <person name="Verma M.K."/>
            <person name="Pandey R."/>
            <person name="Bhambi M."/>
            <person name="Chauhan N."/>
        </authorList>
    </citation>
    <scope>NUCLEOTIDE SEQUENCE [LARGE SCALE GENOMIC DNA]</scope>
    <source>
        <strain evidence="12 13">HM6</strain>
    </source>
</reference>
<dbReference type="CDD" id="cd02204">
    <property type="entry name" value="PurL_repeat2"/>
    <property type="match status" value="1"/>
</dbReference>
<feature type="binding site" evidence="8">
    <location>
        <position position="122"/>
    </location>
    <ligand>
        <name>Mg(2+)</name>
        <dbReference type="ChEBI" id="CHEBI:18420"/>
        <label>2</label>
    </ligand>
</feature>
<feature type="binding site" evidence="8">
    <location>
        <position position="96"/>
    </location>
    <ligand>
        <name>ATP</name>
        <dbReference type="ChEBI" id="CHEBI:30616"/>
    </ligand>
</feature>
<dbReference type="CDD" id="cd02203">
    <property type="entry name" value="PurL_repeat1"/>
    <property type="match status" value="1"/>
</dbReference>
<evidence type="ECO:0000256" key="8">
    <source>
        <dbReference type="HAMAP-Rule" id="MF_00420"/>
    </source>
</evidence>
<evidence type="ECO:0000259" key="9">
    <source>
        <dbReference type="Pfam" id="PF00586"/>
    </source>
</evidence>
<keyword evidence="6 8" id="KW-0067">ATP-binding</keyword>
<feature type="domain" description="PurM-like N-terminal" evidence="9">
    <location>
        <begin position="79"/>
        <end position="194"/>
    </location>
</feature>
<dbReference type="InterPro" id="IPR016188">
    <property type="entry name" value="PurM-like_N"/>
</dbReference>
<dbReference type="SUPFAM" id="SSF56042">
    <property type="entry name" value="PurM C-terminal domain-like"/>
    <property type="match status" value="2"/>
</dbReference>
<evidence type="ECO:0000256" key="1">
    <source>
        <dbReference type="ARBA" id="ARBA00022490"/>
    </source>
</evidence>
<keyword evidence="2 8" id="KW-0436">Ligase</keyword>
<comment type="catalytic activity">
    <reaction evidence="8">
        <text>N(2)-formyl-N(1)-(5-phospho-beta-D-ribosyl)glycinamide + L-glutamine + ATP + H2O = 2-formamido-N(1)-(5-O-phospho-beta-D-ribosyl)acetamidine + L-glutamate + ADP + phosphate + H(+)</text>
        <dbReference type="Rhea" id="RHEA:17129"/>
        <dbReference type="ChEBI" id="CHEBI:15377"/>
        <dbReference type="ChEBI" id="CHEBI:15378"/>
        <dbReference type="ChEBI" id="CHEBI:29985"/>
        <dbReference type="ChEBI" id="CHEBI:30616"/>
        <dbReference type="ChEBI" id="CHEBI:43474"/>
        <dbReference type="ChEBI" id="CHEBI:58359"/>
        <dbReference type="ChEBI" id="CHEBI:147286"/>
        <dbReference type="ChEBI" id="CHEBI:147287"/>
        <dbReference type="ChEBI" id="CHEBI:456216"/>
        <dbReference type="EC" id="6.3.5.3"/>
    </reaction>
</comment>
<dbReference type="Proteomes" id="UP000037854">
    <property type="component" value="Unassembled WGS sequence"/>
</dbReference>
<keyword evidence="7 8" id="KW-0460">Magnesium</keyword>
<dbReference type="InterPro" id="IPR010918">
    <property type="entry name" value="PurM-like_C_dom"/>
</dbReference>
<feature type="binding site" evidence="8">
    <location>
        <position position="57"/>
    </location>
    <ligand>
        <name>ATP</name>
        <dbReference type="ChEBI" id="CHEBI:30616"/>
    </ligand>
</feature>
<keyword evidence="4 8" id="KW-0547">Nucleotide-binding</keyword>
<dbReference type="RefSeq" id="WP_060668761.1">
    <property type="nucleotide sequence ID" value="NZ_JARTGE010000009.1"/>
</dbReference>
<keyword evidence="5 8" id="KW-0658">Purine biosynthesis</keyword>
<evidence type="ECO:0000313" key="12">
    <source>
        <dbReference type="EMBL" id="KPH73586.1"/>
    </source>
</evidence>
<evidence type="ECO:0000256" key="6">
    <source>
        <dbReference type="ARBA" id="ARBA00022840"/>
    </source>
</evidence>
<dbReference type="Pfam" id="PF00586">
    <property type="entry name" value="AIRS"/>
    <property type="match status" value="2"/>
</dbReference>
<feature type="binding site" evidence="8">
    <location>
        <position position="98"/>
    </location>
    <ligand>
        <name>Mg(2+)</name>
        <dbReference type="ChEBI" id="CHEBI:18420"/>
        <label>1</label>
    </ligand>
</feature>
<protein>
    <recommendedName>
        <fullName evidence="8">Phosphoribosylformylglycinamidine synthase subunit PurL</fullName>
        <shortName evidence="8">FGAM synthase</shortName>
        <ecNumber evidence="8">6.3.5.3</ecNumber>
    </recommendedName>
    <alternativeName>
        <fullName evidence="8">Formylglycinamide ribonucleotide amidotransferase subunit II</fullName>
        <shortName evidence="8">FGAR amidotransferase II</shortName>
        <shortName evidence="8">FGAR-AT II</shortName>
    </alternativeName>
    <alternativeName>
        <fullName evidence="8">Glutamine amidotransferase PurL</fullName>
    </alternativeName>
    <alternativeName>
        <fullName evidence="8">Phosphoribosylformylglycinamidine synthase subunit II</fullName>
    </alternativeName>
</protein>
<proteinExistence type="inferred from homology"/>
<feature type="binding site" evidence="8">
    <location>
        <position position="273"/>
    </location>
    <ligand>
        <name>Mg(2+)</name>
        <dbReference type="ChEBI" id="CHEBI:18420"/>
        <label>2</label>
    </ligand>
</feature>
<dbReference type="PIRSF" id="PIRSF001587">
    <property type="entry name" value="FGAM_synthase_II"/>
    <property type="match status" value="1"/>
</dbReference>
<dbReference type="Pfam" id="PF18072">
    <property type="entry name" value="FGAR-AT_linker"/>
    <property type="match status" value="1"/>
</dbReference>
<dbReference type="InterPro" id="IPR036676">
    <property type="entry name" value="PurM-like_C_sf"/>
</dbReference>
<sequence>MLQTREWSPGQIEENKIYREMGLSDEEYQMIKDILKRQPNFTETGIFSVMWSEHCSYKTSKPLLKKFPTKAPNVLQGPGEGAGIIDIGDHQAVVFKVESHNHPSAVEPYQGAATGVGGIIRDIFSMGARPIASMNSLRFGNLTNERTKYLFTEVVNGIAGYGNCVGVPTVGGEVQFDDSYEENPLVNAMAIGLINHDDIQKGIAAGIGNTILYAGPPTGRDGIHGATFASDDLAEDADKDRPSVQVGDPFMEKLLIEACLEVIHNDALVGMQDMGAAGLTSSASEMASKAGTGLEMNLDLVPQREPNMSAYEMMLSESQERMLLCVEQGREQEIIDIFEKYGLKAVPVGKVIEERVFRIKHHGEVVADIPVDPLAEDAPVYEMPSEEAKYFREFQQMENTVPGVENHQEMLKKLLQQPTIASKEWVYDQYDSMVQTNTAVAPGSDAAVIRIKGHDKAIAITTDCNSRYIYLDPETGGKIAVAEAARNIICSGAKPLGLTDGLNFGNPSNPEIYWQMEKATDGMSAACTALSTPVISGNVSLYNQSKGKSIFPTPVVGMVGLHKSLDHITPSFFQHEDDMVYVIGDAKKEFGGSELQNILQGKYEGRAPEIDLNVEAKRQKQLLEAIQSGVVVSAHDLAEGGLGVALAESVFGRKGLGATVELTGDVTVELFSETQSRFIVTVKAENQEKFESLVDDAKQIGKVTTDGTIQVSINNDMVIKQDVKELEELWRGAIPSLLKSKE</sequence>
<accession>A0ABR5MHR5</accession>
<feature type="binding site" evidence="8">
    <location>
        <position position="500"/>
    </location>
    <ligand>
        <name>ATP</name>
        <dbReference type="ChEBI" id="CHEBI:30616"/>
    </ligand>
</feature>
<dbReference type="InterPro" id="IPR041609">
    <property type="entry name" value="PurL_linker"/>
</dbReference>
<feature type="binding site" evidence="8">
    <location>
        <begin position="99"/>
        <end position="102"/>
    </location>
    <ligand>
        <name>substrate</name>
    </ligand>
</feature>
<feature type="binding site" evidence="8">
    <location>
        <position position="245"/>
    </location>
    <ligand>
        <name>substrate</name>
    </ligand>
</feature>
<feature type="domain" description="PurM-like C-terminal" evidence="10">
    <location>
        <begin position="207"/>
        <end position="360"/>
    </location>
</feature>
<evidence type="ECO:0000256" key="4">
    <source>
        <dbReference type="ARBA" id="ARBA00022741"/>
    </source>
</evidence>
<comment type="caution">
    <text evidence="8">Lacks conserved residue(s) required for the propagation of feature annotation.</text>
</comment>